<dbReference type="GO" id="GO:0006071">
    <property type="term" value="P:glycerol metabolic process"/>
    <property type="evidence" value="ECO:0007669"/>
    <property type="project" value="UniProtKB-KW"/>
</dbReference>
<protein>
    <recommendedName>
        <fullName evidence="2">glycerophosphodiester phosphodiesterase</fullName>
        <ecNumber evidence="2">3.1.4.46</ecNumber>
    </recommendedName>
</protein>
<gene>
    <name evidence="9" type="ORF">TEA_010328</name>
</gene>
<dbReference type="AlphaFoldDB" id="A0A4S4DW82"/>
<organism evidence="9 10">
    <name type="scientific">Camellia sinensis var. sinensis</name>
    <name type="common">China tea</name>
    <dbReference type="NCBI Taxonomy" id="542762"/>
    <lineage>
        <taxon>Eukaryota</taxon>
        <taxon>Viridiplantae</taxon>
        <taxon>Streptophyta</taxon>
        <taxon>Embryophyta</taxon>
        <taxon>Tracheophyta</taxon>
        <taxon>Spermatophyta</taxon>
        <taxon>Magnoliopsida</taxon>
        <taxon>eudicotyledons</taxon>
        <taxon>Gunneridae</taxon>
        <taxon>Pentapetalae</taxon>
        <taxon>asterids</taxon>
        <taxon>Ericales</taxon>
        <taxon>Theaceae</taxon>
        <taxon>Camellia</taxon>
    </lineage>
</organism>
<reference evidence="9 10" key="1">
    <citation type="journal article" date="2018" name="Proc. Natl. Acad. Sci. U.S.A.">
        <title>Draft genome sequence of Camellia sinensis var. sinensis provides insights into the evolution of the tea genome and tea quality.</title>
        <authorList>
            <person name="Wei C."/>
            <person name="Yang H."/>
            <person name="Wang S."/>
            <person name="Zhao J."/>
            <person name="Liu C."/>
            <person name="Gao L."/>
            <person name="Xia E."/>
            <person name="Lu Y."/>
            <person name="Tai Y."/>
            <person name="She G."/>
            <person name="Sun J."/>
            <person name="Cao H."/>
            <person name="Tong W."/>
            <person name="Gao Q."/>
            <person name="Li Y."/>
            <person name="Deng W."/>
            <person name="Jiang X."/>
            <person name="Wang W."/>
            <person name="Chen Q."/>
            <person name="Zhang S."/>
            <person name="Li H."/>
            <person name="Wu J."/>
            <person name="Wang P."/>
            <person name="Li P."/>
            <person name="Shi C."/>
            <person name="Zheng F."/>
            <person name="Jian J."/>
            <person name="Huang B."/>
            <person name="Shan D."/>
            <person name="Shi M."/>
            <person name="Fang C."/>
            <person name="Yue Y."/>
            <person name="Li F."/>
            <person name="Li D."/>
            <person name="Wei S."/>
            <person name="Han B."/>
            <person name="Jiang C."/>
            <person name="Yin Y."/>
            <person name="Xia T."/>
            <person name="Zhang Z."/>
            <person name="Bennetzen J.L."/>
            <person name="Zhao S."/>
            <person name="Wan X."/>
        </authorList>
    </citation>
    <scope>NUCLEOTIDE SEQUENCE [LARGE SCALE GENOMIC DNA]</scope>
    <source>
        <strain evidence="10">cv. Shuchazao</strain>
        <tissue evidence="9">Leaf</tissue>
    </source>
</reference>
<dbReference type="GO" id="GO:0006629">
    <property type="term" value="P:lipid metabolic process"/>
    <property type="evidence" value="ECO:0007669"/>
    <property type="project" value="InterPro"/>
</dbReference>
<dbReference type="Gene3D" id="3.20.20.190">
    <property type="entry name" value="Phosphatidylinositol (PI) phosphodiesterase"/>
    <property type="match status" value="2"/>
</dbReference>
<evidence type="ECO:0000256" key="3">
    <source>
        <dbReference type="ARBA" id="ARBA00022729"/>
    </source>
</evidence>
<evidence type="ECO:0000256" key="7">
    <source>
        <dbReference type="ARBA" id="ARBA00047512"/>
    </source>
</evidence>
<feature type="domain" description="GP-PDE" evidence="8">
    <location>
        <begin position="28"/>
        <end position="326"/>
    </location>
</feature>
<dbReference type="PANTHER" id="PTHR43620:SF7">
    <property type="entry name" value="GLYCEROPHOSPHODIESTER PHOSPHODIESTERASE GDPD5-RELATED"/>
    <property type="match status" value="1"/>
</dbReference>
<evidence type="ECO:0000256" key="4">
    <source>
        <dbReference type="ARBA" id="ARBA00022798"/>
    </source>
</evidence>
<evidence type="ECO:0000256" key="5">
    <source>
        <dbReference type="ARBA" id="ARBA00022801"/>
    </source>
</evidence>
<keyword evidence="5" id="KW-0378">Hydrolase</keyword>
<evidence type="ECO:0000313" key="9">
    <source>
        <dbReference type="EMBL" id="THG07613.1"/>
    </source>
</evidence>
<evidence type="ECO:0000256" key="1">
    <source>
        <dbReference type="ARBA" id="ARBA00007277"/>
    </source>
</evidence>
<keyword evidence="3" id="KW-0732">Signal</keyword>
<dbReference type="EMBL" id="SDRB02009837">
    <property type="protein sequence ID" value="THG07613.1"/>
    <property type="molecule type" value="Genomic_DNA"/>
</dbReference>
<dbReference type="PROSITE" id="PS51704">
    <property type="entry name" value="GP_PDE"/>
    <property type="match status" value="2"/>
</dbReference>
<evidence type="ECO:0000256" key="6">
    <source>
        <dbReference type="ARBA" id="ARBA00023180"/>
    </source>
</evidence>
<comment type="catalytic activity">
    <reaction evidence="7">
        <text>a sn-glycero-3-phosphodiester + H2O = an alcohol + sn-glycerol 3-phosphate + H(+)</text>
        <dbReference type="Rhea" id="RHEA:12969"/>
        <dbReference type="ChEBI" id="CHEBI:15377"/>
        <dbReference type="ChEBI" id="CHEBI:15378"/>
        <dbReference type="ChEBI" id="CHEBI:30879"/>
        <dbReference type="ChEBI" id="CHEBI:57597"/>
        <dbReference type="ChEBI" id="CHEBI:83408"/>
        <dbReference type="EC" id="3.1.4.46"/>
    </reaction>
</comment>
<dbReference type="STRING" id="542762.A0A4S4DW82"/>
<dbReference type="PANTHER" id="PTHR43620">
    <property type="entry name" value="GLYCEROPHOSPHORYL DIESTER PHOSPHODIESTERASE"/>
    <property type="match status" value="1"/>
</dbReference>
<evidence type="ECO:0000256" key="2">
    <source>
        <dbReference type="ARBA" id="ARBA00012247"/>
    </source>
</evidence>
<dbReference type="Pfam" id="PF03009">
    <property type="entry name" value="GDPD"/>
    <property type="match status" value="1"/>
</dbReference>
<dbReference type="CDD" id="cd08603">
    <property type="entry name" value="GDPD_SHV3_repeat_1"/>
    <property type="match status" value="1"/>
</dbReference>
<accession>A0A4S4DW82</accession>
<dbReference type="EC" id="3.1.4.46" evidence="2"/>
<dbReference type="GO" id="GO:0008889">
    <property type="term" value="F:glycerophosphodiester phosphodiesterase activity"/>
    <property type="evidence" value="ECO:0007669"/>
    <property type="project" value="UniProtKB-EC"/>
</dbReference>
<proteinExistence type="inferred from homology"/>
<comment type="caution">
    <text evidence="9">The sequence shown here is derived from an EMBL/GenBank/DDBJ whole genome shotgun (WGS) entry which is preliminary data.</text>
</comment>
<dbReference type="InterPro" id="IPR030395">
    <property type="entry name" value="GP_PDE_dom"/>
</dbReference>
<dbReference type="Proteomes" id="UP000306102">
    <property type="component" value="Unassembled WGS sequence"/>
</dbReference>
<evidence type="ECO:0000313" key="10">
    <source>
        <dbReference type="Proteomes" id="UP000306102"/>
    </source>
</evidence>
<name>A0A4S4DW82_CAMSN</name>
<sequence>MDDEYDFKYAFGFMANLREQLGLVGNAPLVIARGGFSGLFADSSTVAYQLAGMVSLPNVIYWCDVQLTKDGAGICSPDLTLENNSNIESVFKNKYNTYSVNGVSMQGWFSVDFTLSDLANVILTQGIYSRPDKLDGSLFPFLTVQDVAKQLNPPGLWLNIQHDAFFSQQSFSMRSFVLSVFKSAIVNYISSPEVDFLRSILSRRPSTTKLIFRFLGQDEVEPSINQTYGFLLSNLTFIKTFASGILVPKSYIWPVDNLYLQPHTSVVLDAHKEGLEVFASDFANDVPFAYNFSYNPVAEYLSFIDNGNFSVDGVLSDFPITPSAAIEKPLVISSKGSSGDYTGCTDLAYQRAISDGVDVLDCPVQMTKDEIPVCLGSINLIDYTKVAQSSFSNLTTTISELGVVNGIFPFSLTWSQIQSLTRNGNIEPVYSFPIVPESKIQNAGKFMTLFEFLALANNASSVSGVLISIEPYPYLDDLIKEEKEVFTSSKKIMIQSTDSSVLIKFKEEKSNYELVYVVDEDIHDADNSTVAEITKFANSVVVSKSSVFPNSDAYLTGTTDVVQKLHAFKLPVFVKLFRNEFISQAWDFCSDAIVEINSFVMGAEIDGVITEFPGTAAKYKKNPPQRFYPVQAGGLLQLMAAPDLPPAQARNPILTESDVVEPPLPSVVVNSPTSDIGNVTISPTTTPSNGLPKVVSFIFLSYPASLLATLALF</sequence>
<keyword evidence="6" id="KW-0325">Glycoprotein</keyword>
<comment type="similarity">
    <text evidence="1">Belongs to the glycerophosphoryl diester phosphodiesterase family.</text>
</comment>
<dbReference type="InterPro" id="IPR017946">
    <property type="entry name" value="PLC-like_Pdiesterase_TIM-brl"/>
</dbReference>
<keyword evidence="10" id="KW-1185">Reference proteome</keyword>
<feature type="domain" description="GP-PDE" evidence="8">
    <location>
        <begin position="329"/>
        <end position="620"/>
    </location>
</feature>
<dbReference type="FunFam" id="3.20.20.190:FF:000013">
    <property type="entry name" value="Glycerophosphodiester phosphodiesterase GDPDL3"/>
    <property type="match status" value="1"/>
</dbReference>
<dbReference type="FunFam" id="3.20.20.190:FF:000011">
    <property type="entry name" value="Glycerophosphodiester phosphodiesterase GDPDL3"/>
    <property type="match status" value="1"/>
</dbReference>
<evidence type="ECO:0000259" key="8">
    <source>
        <dbReference type="PROSITE" id="PS51704"/>
    </source>
</evidence>
<dbReference type="SUPFAM" id="SSF51695">
    <property type="entry name" value="PLC-like phosphodiesterases"/>
    <property type="match status" value="2"/>
</dbReference>
<keyword evidence="4" id="KW-0319">Glycerol metabolism</keyword>